<dbReference type="PANTHER" id="PTHR10696:SF25">
    <property type="entry name" value="OXIDOREDUCTASE AIM17-RELATED"/>
    <property type="match status" value="1"/>
</dbReference>
<dbReference type="GO" id="GO:0005739">
    <property type="term" value="C:mitochondrion"/>
    <property type="evidence" value="ECO:0007669"/>
    <property type="project" value="TreeGrafter"/>
</dbReference>
<evidence type="ECO:0000313" key="9">
    <source>
        <dbReference type="EMBL" id="KAF3771384.1"/>
    </source>
</evidence>
<gene>
    <name evidence="9" type="ORF">M406DRAFT_238413</name>
</gene>
<dbReference type="SUPFAM" id="SSF51197">
    <property type="entry name" value="Clavaminate synthase-like"/>
    <property type="match status" value="1"/>
</dbReference>
<dbReference type="CDD" id="cd00250">
    <property type="entry name" value="CAS_like"/>
    <property type="match status" value="1"/>
</dbReference>
<feature type="domain" description="TauD/TfdA-like" evidence="7">
    <location>
        <begin position="115"/>
        <end position="372"/>
    </location>
</feature>
<dbReference type="InterPro" id="IPR003819">
    <property type="entry name" value="TauD/TfdA-like"/>
</dbReference>
<keyword evidence="5" id="KW-0560">Oxidoreductase</keyword>
<dbReference type="AlphaFoldDB" id="A0A9P4YD87"/>
<evidence type="ECO:0000256" key="4">
    <source>
        <dbReference type="ARBA" id="ARBA00022964"/>
    </source>
</evidence>
<comment type="cofactor">
    <cofactor evidence="1">
        <name>Fe(2+)</name>
        <dbReference type="ChEBI" id="CHEBI:29033"/>
    </cofactor>
</comment>
<comment type="similarity">
    <text evidence="2">Belongs to the gamma-BBH/TMLD family.</text>
</comment>
<evidence type="ECO:0000256" key="3">
    <source>
        <dbReference type="ARBA" id="ARBA00022723"/>
    </source>
</evidence>
<dbReference type="RefSeq" id="XP_040782345.1">
    <property type="nucleotide sequence ID" value="XM_040916075.1"/>
</dbReference>
<dbReference type="InterPro" id="IPR042098">
    <property type="entry name" value="TauD-like_sf"/>
</dbReference>
<evidence type="ECO:0000259" key="7">
    <source>
        <dbReference type="Pfam" id="PF02668"/>
    </source>
</evidence>
<evidence type="ECO:0000256" key="6">
    <source>
        <dbReference type="ARBA" id="ARBA00023004"/>
    </source>
</evidence>
<sequence length="387" mass="43958">IRLTFASSSPDGHVFRLPALWFRDACPCSVCVSESSGQKRFVTCDVDASPETESCRVLEDGSLEIVWAHDFLQGGQHPSVYDTDFIRRLLQETMLPELYTPARLLWDRATFARDMDARAISYSDWMGGGPSFARAFRDLMRWGLVFVKGVPETEAAVLDIASKVGHLQSTFYGLTWDVVSKPNAENAAYTSEFLCLHQDLMYWTPAPRIQLLHCLKNECEGGESLFSDGLRAAAEIQLKNPEHYHLLRTEPVAYQYSKNGNFYRRTRPVIRTQSSALDAPPKDVSWSPPFQGVFPPDRPEEGYQAMNQKNCQTLPAWRSAARSFRDSLEADKNMLQYRLQPGDCVVFDNRRILHGRTRFDTASGHRRLRGTYLDTQTLTSALTRLVK</sequence>
<keyword evidence="6" id="KW-0408">Iron</keyword>
<dbReference type="OrthoDB" id="406634at2759"/>
<evidence type="ECO:0000313" key="10">
    <source>
        <dbReference type="Proteomes" id="UP000803844"/>
    </source>
</evidence>
<evidence type="ECO:0000256" key="2">
    <source>
        <dbReference type="ARBA" id="ARBA00008654"/>
    </source>
</evidence>
<dbReference type="EMBL" id="MU032344">
    <property type="protein sequence ID" value="KAF3771384.1"/>
    <property type="molecule type" value="Genomic_DNA"/>
</dbReference>
<dbReference type="Gene3D" id="3.30.2020.30">
    <property type="match status" value="1"/>
</dbReference>
<dbReference type="InterPro" id="IPR010376">
    <property type="entry name" value="GBBH-like_N"/>
</dbReference>
<dbReference type="Pfam" id="PF06155">
    <property type="entry name" value="GBBH-like_N"/>
    <property type="match status" value="1"/>
</dbReference>
<protein>
    <submittedName>
        <fullName evidence="9">Clavaminate synthase-like protein</fullName>
    </submittedName>
</protein>
<dbReference type="Pfam" id="PF02668">
    <property type="entry name" value="TauD"/>
    <property type="match status" value="1"/>
</dbReference>
<evidence type="ECO:0000259" key="8">
    <source>
        <dbReference type="Pfam" id="PF06155"/>
    </source>
</evidence>
<reference evidence="9" key="1">
    <citation type="journal article" date="2020" name="Phytopathology">
        <title>Genome sequence of the chestnut blight fungus Cryphonectria parasitica EP155: A fundamental resource for an archetypical invasive plant pathogen.</title>
        <authorList>
            <person name="Crouch J.A."/>
            <person name="Dawe A."/>
            <person name="Aerts A."/>
            <person name="Barry K."/>
            <person name="Churchill A.C.L."/>
            <person name="Grimwood J."/>
            <person name="Hillman B."/>
            <person name="Milgroom M.G."/>
            <person name="Pangilinan J."/>
            <person name="Smith M."/>
            <person name="Salamov A."/>
            <person name="Schmutz J."/>
            <person name="Yadav J."/>
            <person name="Grigoriev I.V."/>
            <person name="Nuss D."/>
        </authorList>
    </citation>
    <scope>NUCLEOTIDE SEQUENCE</scope>
    <source>
        <strain evidence="9">EP155</strain>
    </source>
</reference>
<accession>A0A9P4YD87</accession>
<keyword evidence="4" id="KW-0223">Dioxygenase</keyword>
<comment type="caution">
    <text evidence="9">The sequence shown here is derived from an EMBL/GenBank/DDBJ whole genome shotgun (WGS) entry which is preliminary data.</text>
</comment>
<proteinExistence type="inferred from homology"/>
<evidence type="ECO:0000256" key="1">
    <source>
        <dbReference type="ARBA" id="ARBA00001954"/>
    </source>
</evidence>
<dbReference type="GO" id="GO:0046872">
    <property type="term" value="F:metal ion binding"/>
    <property type="evidence" value="ECO:0007669"/>
    <property type="project" value="UniProtKB-KW"/>
</dbReference>
<dbReference type="PANTHER" id="PTHR10696">
    <property type="entry name" value="GAMMA-BUTYROBETAINE HYDROXYLASE-RELATED"/>
    <property type="match status" value="1"/>
</dbReference>
<name>A0A9P4YD87_CRYP1</name>
<feature type="domain" description="Gamma-butyrobetaine hydroxylase-like N-terminal" evidence="8">
    <location>
        <begin position="10"/>
        <end position="70"/>
    </location>
</feature>
<dbReference type="GO" id="GO:0045329">
    <property type="term" value="P:carnitine biosynthetic process"/>
    <property type="evidence" value="ECO:0007669"/>
    <property type="project" value="TreeGrafter"/>
</dbReference>
<dbReference type="Gene3D" id="3.60.130.10">
    <property type="entry name" value="Clavaminate synthase-like"/>
    <property type="match status" value="1"/>
</dbReference>
<feature type="non-terminal residue" evidence="9">
    <location>
        <position position="387"/>
    </location>
</feature>
<feature type="non-terminal residue" evidence="9">
    <location>
        <position position="1"/>
    </location>
</feature>
<dbReference type="InterPro" id="IPR050411">
    <property type="entry name" value="AlphaKG_dependent_hydroxylases"/>
</dbReference>
<keyword evidence="10" id="KW-1185">Reference proteome</keyword>
<organism evidence="9 10">
    <name type="scientific">Cryphonectria parasitica (strain ATCC 38755 / EP155)</name>
    <dbReference type="NCBI Taxonomy" id="660469"/>
    <lineage>
        <taxon>Eukaryota</taxon>
        <taxon>Fungi</taxon>
        <taxon>Dikarya</taxon>
        <taxon>Ascomycota</taxon>
        <taxon>Pezizomycotina</taxon>
        <taxon>Sordariomycetes</taxon>
        <taxon>Sordariomycetidae</taxon>
        <taxon>Diaporthales</taxon>
        <taxon>Cryphonectriaceae</taxon>
        <taxon>Cryphonectria-Endothia species complex</taxon>
        <taxon>Cryphonectria</taxon>
    </lineage>
</organism>
<dbReference type="Proteomes" id="UP000803844">
    <property type="component" value="Unassembled WGS sequence"/>
</dbReference>
<keyword evidence="3" id="KW-0479">Metal-binding</keyword>
<dbReference type="GO" id="GO:0016706">
    <property type="term" value="F:2-oxoglutarate-dependent dioxygenase activity"/>
    <property type="evidence" value="ECO:0007669"/>
    <property type="project" value="UniProtKB-ARBA"/>
</dbReference>
<dbReference type="InterPro" id="IPR038492">
    <property type="entry name" value="GBBH-like_N_sf"/>
</dbReference>
<evidence type="ECO:0000256" key="5">
    <source>
        <dbReference type="ARBA" id="ARBA00023002"/>
    </source>
</evidence>
<dbReference type="GeneID" id="63833204"/>